<name>X1JNG5_9ZZZZ</name>
<feature type="non-terminal residue" evidence="1">
    <location>
        <position position="72"/>
    </location>
</feature>
<sequence>MKILMLNPPYFPMFSRSSRSPAVTRSSTLYYPFFLAYATGVLEDDGFDVTLIDAPAAVFDRHTTIEKIKELA</sequence>
<proteinExistence type="predicted"/>
<comment type="caution">
    <text evidence="1">The sequence shown here is derived from an EMBL/GenBank/DDBJ whole genome shotgun (WGS) entry which is preliminary data.</text>
</comment>
<evidence type="ECO:0008006" key="2">
    <source>
        <dbReference type="Google" id="ProtNLM"/>
    </source>
</evidence>
<accession>X1JNG5</accession>
<gene>
    <name evidence="1" type="ORF">S03H2_63207</name>
</gene>
<dbReference type="AlphaFoldDB" id="X1JNG5"/>
<evidence type="ECO:0000313" key="1">
    <source>
        <dbReference type="EMBL" id="GAH82960.1"/>
    </source>
</evidence>
<protein>
    <recommendedName>
        <fullName evidence="2">B12-binding domain-containing protein</fullName>
    </recommendedName>
</protein>
<reference evidence="1" key="1">
    <citation type="journal article" date="2014" name="Front. Microbiol.">
        <title>High frequency of phylogenetically diverse reductive dehalogenase-homologous genes in deep subseafloor sedimentary metagenomes.</title>
        <authorList>
            <person name="Kawai M."/>
            <person name="Futagami T."/>
            <person name="Toyoda A."/>
            <person name="Takaki Y."/>
            <person name="Nishi S."/>
            <person name="Hori S."/>
            <person name="Arai W."/>
            <person name="Tsubouchi T."/>
            <person name="Morono Y."/>
            <person name="Uchiyama I."/>
            <person name="Ito T."/>
            <person name="Fujiyama A."/>
            <person name="Inagaki F."/>
            <person name="Takami H."/>
        </authorList>
    </citation>
    <scope>NUCLEOTIDE SEQUENCE</scope>
    <source>
        <strain evidence="1">Expedition CK06-06</strain>
    </source>
</reference>
<organism evidence="1">
    <name type="scientific">marine sediment metagenome</name>
    <dbReference type="NCBI Taxonomy" id="412755"/>
    <lineage>
        <taxon>unclassified sequences</taxon>
        <taxon>metagenomes</taxon>
        <taxon>ecological metagenomes</taxon>
    </lineage>
</organism>
<dbReference type="EMBL" id="BARU01040926">
    <property type="protein sequence ID" value="GAH82960.1"/>
    <property type="molecule type" value="Genomic_DNA"/>
</dbReference>